<proteinExistence type="predicted"/>
<organism evidence="2 3">
    <name type="scientific">Arthrobotrys flagrans</name>
    <name type="common">Nematode-trapping fungus</name>
    <name type="synonym">Trichothecium flagrans</name>
    <dbReference type="NCBI Taxonomy" id="97331"/>
    <lineage>
        <taxon>Eukaryota</taxon>
        <taxon>Fungi</taxon>
        <taxon>Dikarya</taxon>
        <taxon>Ascomycota</taxon>
        <taxon>Pezizomycotina</taxon>
        <taxon>Orbiliomycetes</taxon>
        <taxon>Orbiliales</taxon>
        <taxon>Orbiliaceae</taxon>
        <taxon>Arthrobotrys</taxon>
    </lineage>
</organism>
<comment type="caution">
    <text evidence="2">The sequence shown here is derived from an EMBL/GenBank/DDBJ whole genome shotgun (WGS) entry which is preliminary data.</text>
</comment>
<dbReference type="OrthoDB" id="2426396at2759"/>
<reference evidence="2 3" key="1">
    <citation type="submission" date="2019-01" db="EMBL/GenBank/DDBJ databases">
        <title>Intercellular communication is required for trap formation in the nematode-trapping fungus Duddingtonia flagrans.</title>
        <authorList>
            <person name="Youssar L."/>
            <person name="Wernet V."/>
            <person name="Hensel N."/>
            <person name="Hildebrandt H.-G."/>
            <person name="Fischer R."/>
        </authorList>
    </citation>
    <scope>NUCLEOTIDE SEQUENCE [LARGE SCALE GENOMIC DNA]</scope>
    <source>
        <strain evidence="2 3">CBS H-5679</strain>
    </source>
</reference>
<accession>A0A436ZQU9</accession>
<feature type="chain" id="PRO_5019401271" description="Chitin-binding type-1 domain-containing protein" evidence="1">
    <location>
        <begin position="22"/>
        <end position="281"/>
    </location>
</feature>
<dbReference type="STRING" id="97331.A0A436ZQU9"/>
<evidence type="ECO:0000313" key="3">
    <source>
        <dbReference type="Proteomes" id="UP000283090"/>
    </source>
</evidence>
<keyword evidence="3" id="KW-1185">Reference proteome</keyword>
<evidence type="ECO:0008006" key="4">
    <source>
        <dbReference type="Google" id="ProtNLM"/>
    </source>
</evidence>
<sequence>MTATICALLFLMAGLNIFVDATNTDRPKYTLRLPATAKYYPKDIEDLVRQYERYDPQDAVRRLNKPVMKLLAHVNADEGEKYYDFDSFISYSGIDPADHEGRLQPGGLYLPVNLHVSHYGDRNNDKDWTVWSKYPPTLRKRQVQTEPTCPPGNSPCTNIQKPGYCCPGGTSCVNIQDTGFGSVGCCPNNQPCGDSLDSCAPGYSKCPSGSGGGCCLPGYICSPQGCLINSSNIPPPTTYANTNNNKLSKAAAKSASTVPSTLVLITPALARQAPNTLLQPS</sequence>
<evidence type="ECO:0000313" key="2">
    <source>
        <dbReference type="EMBL" id="RVD81288.1"/>
    </source>
</evidence>
<dbReference type="RefSeq" id="XP_067486832.1">
    <property type="nucleotide sequence ID" value="XM_067638999.1"/>
</dbReference>
<name>A0A436ZQU9_ARTFL</name>
<feature type="signal peptide" evidence="1">
    <location>
        <begin position="1"/>
        <end position="21"/>
    </location>
</feature>
<gene>
    <name evidence="2" type="ORF">DFL_009157</name>
</gene>
<dbReference type="VEuPathDB" id="FungiDB:DFL_009157"/>
<dbReference type="AlphaFoldDB" id="A0A436ZQU9"/>
<evidence type="ECO:0000256" key="1">
    <source>
        <dbReference type="SAM" id="SignalP"/>
    </source>
</evidence>
<dbReference type="Proteomes" id="UP000283090">
    <property type="component" value="Unassembled WGS sequence"/>
</dbReference>
<keyword evidence="1" id="KW-0732">Signal</keyword>
<dbReference type="GeneID" id="93591468"/>
<dbReference type="EMBL" id="SAEB01000012">
    <property type="protein sequence ID" value="RVD81288.1"/>
    <property type="molecule type" value="Genomic_DNA"/>
</dbReference>
<protein>
    <recommendedName>
        <fullName evidence="4">Chitin-binding type-1 domain-containing protein</fullName>
    </recommendedName>
</protein>